<organism evidence="1 2">
    <name type="scientific">Trichoderma asperellum (strain ATCC 204424 / CBS 433.97 / NBRC 101777)</name>
    <dbReference type="NCBI Taxonomy" id="1042311"/>
    <lineage>
        <taxon>Eukaryota</taxon>
        <taxon>Fungi</taxon>
        <taxon>Dikarya</taxon>
        <taxon>Ascomycota</taxon>
        <taxon>Pezizomycotina</taxon>
        <taxon>Sordariomycetes</taxon>
        <taxon>Hypocreomycetidae</taxon>
        <taxon>Hypocreales</taxon>
        <taxon>Hypocreaceae</taxon>
        <taxon>Trichoderma</taxon>
    </lineage>
</organism>
<dbReference type="Proteomes" id="UP000240493">
    <property type="component" value="Unassembled WGS sequence"/>
</dbReference>
<evidence type="ECO:0000313" key="2">
    <source>
        <dbReference type="Proteomes" id="UP000240493"/>
    </source>
</evidence>
<keyword evidence="2" id="KW-1185">Reference proteome</keyword>
<proteinExistence type="predicted"/>
<dbReference type="EMBL" id="KZ679256">
    <property type="protein sequence ID" value="PTB45952.1"/>
    <property type="molecule type" value="Genomic_DNA"/>
</dbReference>
<gene>
    <name evidence="1" type="ORF">M441DRAFT_41820</name>
</gene>
<evidence type="ECO:0000313" key="1">
    <source>
        <dbReference type="EMBL" id="PTB45952.1"/>
    </source>
</evidence>
<protein>
    <submittedName>
        <fullName evidence="1">Uncharacterized protein</fullName>
    </submittedName>
</protein>
<name>A0A2T3ZME0_TRIA4</name>
<dbReference type="AlphaFoldDB" id="A0A2T3ZME0"/>
<reference evidence="1 2" key="1">
    <citation type="submission" date="2016-07" db="EMBL/GenBank/DDBJ databases">
        <title>Multiple horizontal gene transfer events from other fungi enriched the ability of initially mycotrophic Trichoderma (Ascomycota) to feed on dead plant biomass.</title>
        <authorList>
            <consortium name="DOE Joint Genome Institute"/>
            <person name="Aerts A."/>
            <person name="Atanasova L."/>
            <person name="Chenthamara K."/>
            <person name="Zhang J."/>
            <person name="Grujic M."/>
            <person name="Henrissat B."/>
            <person name="Kuo A."/>
            <person name="Salamov A."/>
            <person name="Lipzen A."/>
            <person name="Labutti K."/>
            <person name="Barry K."/>
            <person name="Miao Y."/>
            <person name="Rahimi M.J."/>
            <person name="Shen Q."/>
            <person name="Grigoriev I.V."/>
            <person name="Kubicek C.P."/>
            <person name="Druzhinina I.S."/>
        </authorList>
    </citation>
    <scope>NUCLEOTIDE SEQUENCE [LARGE SCALE GENOMIC DNA]</scope>
    <source>
        <strain evidence="1 2">CBS 433.97</strain>
    </source>
</reference>
<sequence length="170" mass="19161">MRVVITGAFTEKLRTYFSVSRSAITNFYVDPKQRGLRSITARAPSSPRLPNRAPRRGFLVVAIRLTDYNTEYSKTYNHTTAINMRRPGRVFGPTRFALSRARQLYQQCSGAGGGRAPAFSMLVARMIKEKVGRNYVDILTDNIFYRYPNASTGEEQRSLKAQAAMSRAVP</sequence>
<accession>A0A2T3ZME0</accession>